<keyword evidence="4" id="KW-0862">Zinc</keyword>
<dbReference type="PANTHER" id="PTHR43462">
    <property type="entry name" value="ALANYL-TRNA EDITING PROTEIN"/>
    <property type="match status" value="1"/>
</dbReference>
<dbReference type="Gene3D" id="3.30.980.10">
    <property type="entry name" value="Threonyl-trna Synthetase, Chain A, domain 2"/>
    <property type="match status" value="1"/>
</dbReference>
<dbReference type="RefSeq" id="WP_006300596.1">
    <property type="nucleotide sequence ID" value="NZ_CM001022.1"/>
</dbReference>
<reference evidence="6 7" key="1">
    <citation type="journal article" date="2010" name="Stand. Genomic Sci.">
        <title>Non-contiguous finished genome sequence of Aminomonas paucivorans type strain (GLU-3).</title>
        <authorList>
            <person name="Pitluck S."/>
            <person name="Yasawong M."/>
            <person name="Held B."/>
            <person name="Lapidus A."/>
            <person name="Nolan M."/>
            <person name="Copeland A."/>
            <person name="Lucas S."/>
            <person name="Del Rio T.G."/>
            <person name="Tice H."/>
            <person name="Cheng J.F."/>
            <person name="Chertkov O."/>
            <person name="Goodwin L."/>
            <person name="Tapia R."/>
            <person name="Han C."/>
            <person name="Liolios K."/>
            <person name="Ivanova N."/>
            <person name="Mavromatis K."/>
            <person name="Ovchinnikova G."/>
            <person name="Pati A."/>
            <person name="Chen A."/>
            <person name="Palaniappan K."/>
            <person name="Land M."/>
            <person name="Hauser L."/>
            <person name="Chang Y.J."/>
            <person name="Jeffries C.D."/>
            <person name="Pukall R."/>
            <person name="Spring S."/>
            <person name="Rohde M."/>
            <person name="Sikorski J."/>
            <person name="Goker M."/>
            <person name="Woyke T."/>
            <person name="Bristow J."/>
            <person name="Eisen J.A."/>
            <person name="Markowitz V."/>
            <person name="Hugenholtz P."/>
            <person name="Kyrpides N.C."/>
            <person name="Klenk H.P."/>
        </authorList>
    </citation>
    <scope>NUCLEOTIDE SEQUENCE [LARGE SCALE GENOMIC DNA]</scope>
    <source>
        <strain evidence="6 7">DSM 12260</strain>
    </source>
</reference>
<dbReference type="AlphaFoldDB" id="E3CWW5"/>
<comment type="cofactor">
    <cofactor evidence="1">
        <name>Zn(2+)</name>
        <dbReference type="ChEBI" id="CHEBI:29105"/>
    </cofactor>
</comment>
<dbReference type="InterPro" id="IPR051335">
    <property type="entry name" value="Alanyl-tRNA_Editing_Enzymes"/>
</dbReference>
<dbReference type="InterPro" id="IPR009000">
    <property type="entry name" value="Transl_B-barrel_sf"/>
</dbReference>
<protein>
    <submittedName>
        <fullName evidence="6">Alanyl-tRNA synthetase, class IIc</fullName>
    </submittedName>
</protein>
<dbReference type="OrthoDB" id="9812949at2"/>
<dbReference type="InterPro" id="IPR018163">
    <property type="entry name" value="Thr/Ala-tRNA-synth_IIc_edit"/>
</dbReference>
<evidence type="ECO:0000256" key="1">
    <source>
        <dbReference type="ARBA" id="ARBA00001947"/>
    </source>
</evidence>
<gene>
    <name evidence="6" type="ORF">Apau_0988</name>
</gene>
<dbReference type="GO" id="GO:0004813">
    <property type="term" value="F:alanine-tRNA ligase activity"/>
    <property type="evidence" value="ECO:0007669"/>
    <property type="project" value="InterPro"/>
</dbReference>
<dbReference type="Gene3D" id="2.40.30.130">
    <property type="match status" value="1"/>
</dbReference>
<sequence length="392" mass="43389">MSTQRLEGVEAGKGNRVKLVLGENPFHPAGGGQPGDSGWVEAPGLRCRILDCRMEEGAPVLLGEVLEGTPVPGAEVEARVDEERHHLLARMHSGEHALSRALEKNVPGLRVFKVNVDTKESLITLRWEGELTWEVLFAAEAEANGVIRADLPVTTRVFSREEARVDPDLKANWDRLEGGKEAPESLRVVSLGDYDKVACCGSHVERTGQIGGVLITGFKGTAPQWEVRYTVHRDELLEAWSRPLRRLVRQVGSPPEELEKVYGRLQEERSEARRLLDRLRPFLALPFREEPRGEASFLRLVLPGLPLDLITGPCKETIQEDPKRLVLALLPDEGERSPFLVCRGAGLTGDLKGWLKGHPELAARGGGSPDWISGVTQERDPEKWAKALKEVL</sequence>
<dbReference type="Pfam" id="PF07973">
    <property type="entry name" value="tRNA_SAD"/>
    <property type="match status" value="1"/>
</dbReference>
<dbReference type="SUPFAM" id="SSF50447">
    <property type="entry name" value="Translation proteins"/>
    <property type="match status" value="1"/>
</dbReference>
<dbReference type="GO" id="GO:0006419">
    <property type="term" value="P:alanyl-tRNA aminoacylation"/>
    <property type="evidence" value="ECO:0007669"/>
    <property type="project" value="InterPro"/>
</dbReference>
<keyword evidence="3" id="KW-0479">Metal-binding</keyword>
<dbReference type="GO" id="GO:0005524">
    <property type="term" value="F:ATP binding"/>
    <property type="evidence" value="ECO:0007669"/>
    <property type="project" value="InterPro"/>
</dbReference>
<proteinExistence type="predicted"/>
<keyword evidence="6" id="KW-0436">Ligase</keyword>
<comment type="subcellular location">
    <subcellularLocation>
        <location evidence="2">Cytoplasm</location>
    </subcellularLocation>
</comment>
<dbReference type="InterPro" id="IPR018164">
    <property type="entry name" value="Ala-tRNA-synth_IIc_N"/>
</dbReference>
<dbReference type="PaxDb" id="584708-Apau_0988"/>
<dbReference type="SUPFAM" id="SSF55186">
    <property type="entry name" value="ThrRS/AlaRS common domain"/>
    <property type="match status" value="1"/>
</dbReference>
<evidence type="ECO:0000256" key="3">
    <source>
        <dbReference type="ARBA" id="ARBA00022723"/>
    </source>
</evidence>
<dbReference type="PANTHER" id="PTHR43462:SF1">
    <property type="entry name" value="ALANYL-TRNA EDITING PROTEIN AARSD1"/>
    <property type="match status" value="1"/>
</dbReference>
<evidence type="ECO:0000313" key="6">
    <source>
        <dbReference type="EMBL" id="EFQ23415.1"/>
    </source>
</evidence>
<evidence type="ECO:0000259" key="5">
    <source>
        <dbReference type="PROSITE" id="PS50860"/>
    </source>
</evidence>
<dbReference type="InterPro" id="IPR018165">
    <property type="entry name" value="Ala-tRNA-synth_IIc_core"/>
</dbReference>
<accession>E3CWW5</accession>
<evidence type="ECO:0000313" key="7">
    <source>
        <dbReference type="Proteomes" id="UP000005096"/>
    </source>
</evidence>
<name>E3CWW5_9BACT</name>
<dbReference type="PROSITE" id="PS50860">
    <property type="entry name" value="AA_TRNA_LIGASE_II_ALA"/>
    <property type="match status" value="1"/>
</dbReference>
<keyword evidence="6" id="KW-0030">Aminoacyl-tRNA synthetase</keyword>
<dbReference type="HOGENOM" id="CLU_703850_0_0_0"/>
<organism evidence="6 7">
    <name type="scientific">Aminomonas paucivorans DSM 12260</name>
    <dbReference type="NCBI Taxonomy" id="584708"/>
    <lineage>
        <taxon>Bacteria</taxon>
        <taxon>Thermotogati</taxon>
        <taxon>Synergistota</taxon>
        <taxon>Synergistia</taxon>
        <taxon>Synergistales</taxon>
        <taxon>Synergistaceae</taxon>
        <taxon>Aminomonas</taxon>
    </lineage>
</organism>
<dbReference type="GO" id="GO:0046872">
    <property type="term" value="F:metal ion binding"/>
    <property type="evidence" value="ECO:0007669"/>
    <property type="project" value="UniProtKB-KW"/>
</dbReference>
<dbReference type="GO" id="GO:0005737">
    <property type="term" value="C:cytoplasm"/>
    <property type="evidence" value="ECO:0007669"/>
    <property type="project" value="UniProtKB-SubCell"/>
</dbReference>
<evidence type="ECO:0000256" key="4">
    <source>
        <dbReference type="ARBA" id="ARBA00022833"/>
    </source>
</evidence>
<dbReference type="SMART" id="SM00863">
    <property type="entry name" value="tRNA_SAD"/>
    <property type="match status" value="1"/>
</dbReference>
<dbReference type="EMBL" id="CM001022">
    <property type="protein sequence ID" value="EFQ23415.1"/>
    <property type="molecule type" value="Genomic_DNA"/>
</dbReference>
<dbReference type="InterPro" id="IPR012947">
    <property type="entry name" value="tRNA_SAD"/>
</dbReference>
<dbReference type="Pfam" id="PF01411">
    <property type="entry name" value="tRNA-synt_2c"/>
    <property type="match status" value="1"/>
</dbReference>
<dbReference type="GO" id="GO:0003676">
    <property type="term" value="F:nucleic acid binding"/>
    <property type="evidence" value="ECO:0007669"/>
    <property type="project" value="InterPro"/>
</dbReference>
<dbReference type="STRING" id="584708.Apau_0988"/>
<dbReference type="GO" id="GO:0002161">
    <property type="term" value="F:aminoacyl-tRNA deacylase activity"/>
    <property type="evidence" value="ECO:0007669"/>
    <property type="project" value="UniProtKB-ARBA"/>
</dbReference>
<keyword evidence="7" id="KW-1185">Reference proteome</keyword>
<dbReference type="eggNOG" id="COG0013">
    <property type="taxonomic scope" value="Bacteria"/>
</dbReference>
<dbReference type="Proteomes" id="UP000005096">
    <property type="component" value="Chromosome"/>
</dbReference>
<feature type="domain" description="Alanyl-transfer RNA synthetases family profile" evidence="5">
    <location>
        <begin position="1"/>
        <end position="222"/>
    </location>
</feature>
<evidence type="ECO:0000256" key="2">
    <source>
        <dbReference type="ARBA" id="ARBA00004496"/>
    </source>
</evidence>